<dbReference type="EMBL" id="JAAGLU010000084">
    <property type="protein sequence ID" value="NEC92617.1"/>
    <property type="molecule type" value="Genomic_DNA"/>
</dbReference>
<comment type="caution">
    <text evidence="5">The sequence shown here is derived from an EMBL/GenBank/DDBJ whole genome shotgun (WGS) entry which is preliminary data.</text>
</comment>
<sequence>MPINRTGARPLKAQILDELRRRLTTGQYEVGAKFPSLRELTTEFQVAELTVQGAVQELQRAGYLEAVAGRGTFVKAIPEAESSTPPELGTHECDAVDRLRAEMAEIRARLDALERASS</sequence>
<dbReference type="InterPro" id="IPR000524">
    <property type="entry name" value="Tscrpt_reg_HTH_GntR"/>
</dbReference>
<dbReference type="InterPro" id="IPR036390">
    <property type="entry name" value="WH_DNA-bd_sf"/>
</dbReference>
<evidence type="ECO:0000256" key="2">
    <source>
        <dbReference type="ARBA" id="ARBA00023125"/>
    </source>
</evidence>
<name>A0A6B3C727_9ACTN</name>
<keyword evidence="3" id="KW-0804">Transcription</keyword>
<organism evidence="5">
    <name type="scientific">Streptomyces sp. SID12501</name>
    <dbReference type="NCBI Taxonomy" id="2706042"/>
    <lineage>
        <taxon>Bacteria</taxon>
        <taxon>Bacillati</taxon>
        <taxon>Actinomycetota</taxon>
        <taxon>Actinomycetes</taxon>
        <taxon>Kitasatosporales</taxon>
        <taxon>Streptomycetaceae</taxon>
        <taxon>Streptomyces</taxon>
    </lineage>
</organism>
<evidence type="ECO:0000313" key="5">
    <source>
        <dbReference type="EMBL" id="NEC92617.1"/>
    </source>
</evidence>
<protein>
    <submittedName>
        <fullName evidence="5">Winged helix-turn-helix transcriptional regulator</fullName>
    </submittedName>
</protein>
<dbReference type="InterPro" id="IPR050679">
    <property type="entry name" value="Bact_HTH_transcr_reg"/>
</dbReference>
<keyword evidence="1" id="KW-0805">Transcription regulation</keyword>
<dbReference type="InterPro" id="IPR036388">
    <property type="entry name" value="WH-like_DNA-bd_sf"/>
</dbReference>
<dbReference type="GO" id="GO:0045892">
    <property type="term" value="P:negative regulation of DNA-templated transcription"/>
    <property type="evidence" value="ECO:0007669"/>
    <property type="project" value="TreeGrafter"/>
</dbReference>
<evidence type="ECO:0000259" key="4">
    <source>
        <dbReference type="PROSITE" id="PS50949"/>
    </source>
</evidence>
<evidence type="ECO:0000256" key="1">
    <source>
        <dbReference type="ARBA" id="ARBA00023015"/>
    </source>
</evidence>
<dbReference type="RefSeq" id="WP_164324462.1">
    <property type="nucleotide sequence ID" value="NZ_JAAGLU010000084.1"/>
</dbReference>
<dbReference type="SMART" id="SM00345">
    <property type="entry name" value="HTH_GNTR"/>
    <property type="match status" value="1"/>
</dbReference>
<dbReference type="PANTHER" id="PTHR44846">
    <property type="entry name" value="MANNOSYL-D-GLYCERATE TRANSPORT/METABOLISM SYSTEM REPRESSOR MNGR-RELATED"/>
    <property type="match status" value="1"/>
</dbReference>
<keyword evidence="2" id="KW-0238">DNA-binding</keyword>
<dbReference type="Gene3D" id="1.10.10.10">
    <property type="entry name" value="Winged helix-like DNA-binding domain superfamily/Winged helix DNA-binding domain"/>
    <property type="match status" value="1"/>
</dbReference>
<dbReference type="SUPFAM" id="SSF46785">
    <property type="entry name" value="Winged helix' DNA-binding domain"/>
    <property type="match status" value="1"/>
</dbReference>
<dbReference type="GO" id="GO:0003700">
    <property type="term" value="F:DNA-binding transcription factor activity"/>
    <property type="evidence" value="ECO:0007669"/>
    <property type="project" value="InterPro"/>
</dbReference>
<dbReference type="AlphaFoldDB" id="A0A6B3C727"/>
<evidence type="ECO:0000256" key="3">
    <source>
        <dbReference type="ARBA" id="ARBA00023163"/>
    </source>
</evidence>
<feature type="domain" description="HTH gntR-type" evidence="4">
    <location>
        <begin position="9"/>
        <end position="77"/>
    </location>
</feature>
<reference evidence="5" key="1">
    <citation type="submission" date="2020-01" db="EMBL/GenBank/DDBJ databases">
        <title>Insect and environment-associated Actinomycetes.</title>
        <authorList>
            <person name="Currrie C."/>
            <person name="Chevrette M."/>
            <person name="Carlson C."/>
            <person name="Stubbendieck R."/>
            <person name="Wendt-Pienkowski E."/>
        </authorList>
    </citation>
    <scope>NUCLEOTIDE SEQUENCE</scope>
    <source>
        <strain evidence="5">SID12501</strain>
    </source>
</reference>
<dbReference type="PANTHER" id="PTHR44846:SF1">
    <property type="entry name" value="MANNOSYL-D-GLYCERATE TRANSPORT_METABOLISM SYSTEM REPRESSOR MNGR-RELATED"/>
    <property type="match status" value="1"/>
</dbReference>
<proteinExistence type="predicted"/>
<dbReference type="PROSITE" id="PS50949">
    <property type="entry name" value="HTH_GNTR"/>
    <property type="match status" value="1"/>
</dbReference>
<dbReference type="GO" id="GO:0003677">
    <property type="term" value="F:DNA binding"/>
    <property type="evidence" value="ECO:0007669"/>
    <property type="project" value="UniProtKB-KW"/>
</dbReference>
<gene>
    <name evidence="5" type="ORF">G3I71_44290</name>
</gene>
<accession>A0A6B3C727</accession>
<dbReference type="CDD" id="cd07377">
    <property type="entry name" value="WHTH_GntR"/>
    <property type="match status" value="1"/>
</dbReference>
<dbReference type="Pfam" id="PF00392">
    <property type="entry name" value="GntR"/>
    <property type="match status" value="1"/>
</dbReference>